<dbReference type="PROSITE" id="PS00018">
    <property type="entry name" value="EF_HAND_1"/>
    <property type="match status" value="3"/>
</dbReference>
<keyword evidence="2" id="KW-0677">Repeat</keyword>
<dbReference type="PROSITE" id="PS50222">
    <property type="entry name" value="EF_HAND_2"/>
    <property type="match status" value="1"/>
</dbReference>
<feature type="signal peptide" evidence="4">
    <location>
        <begin position="1"/>
        <end position="18"/>
    </location>
</feature>
<feature type="compositionally biased region" description="Basic and acidic residues" evidence="3">
    <location>
        <begin position="106"/>
        <end position="120"/>
    </location>
</feature>
<dbReference type="PANTHER" id="PTHR10827">
    <property type="entry name" value="RETICULOCALBIN"/>
    <property type="match status" value="1"/>
</dbReference>
<dbReference type="Proteomes" id="UP001290861">
    <property type="component" value="Unassembled WGS sequence"/>
</dbReference>
<feature type="compositionally biased region" description="Basic and acidic residues" evidence="3">
    <location>
        <begin position="38"/>
        <end position="56"/>
    </location>
</feature>
<evidence type="ECO:0000256" key="1">
    <source>
        <dbReference type="ARBA" id="ARBA00022723"/>
    </source>
</evidence>
<proteinExistence type="predicted"/>
<feature type="chain" id="PRO_5046040635" evidence="4">
    <location>
        <begin position="19"/>
        <end position="163"/>
    </location>
</feature>
<evidence type="ECO:0000313" key="7">
    <source>
        <dbReference type="Proteomes" id="UP001290861"/>
    </source>
</evidence>
<gene>
    <name evidence="6" type="ORF">P9H32_06725</name>
</gene>
<dbReference type="InterPro" id="IPR002048">
    <property type="entry name" value="EF_hand_dom"/>
</dbReference>
<evidence type="ECO:0000256" key="3">
    <source>
        <dbReference type="SAM" id="MobiDB-lite"/>
    </source>
</evidence>
<keyword evidence="4" id="KW-0732">Signal</keyword>
<organism evidence="6 7">
    <name type="scientific">Pontiella agarivorans</name>
    <dbReference type="NCBI Taxonomy" id="3038953"/>
    <lineage>
        <taxon>Bacteria</taxon>
        <taxon>Pseudomonadati</taxon>
        <taxon>Kiritimatiellota</taxon>
        <taxon>Kiritimatiellia</taxon>
        <taxon>Kiritimatiellales</taxon>
        <taxon>Pontiellaceae</taxon>
        <taxon>Pontiella</taxon>
    </lineage>
</organism>
<name>A0ABU5MW53_9BACT</name>
<accession>A0ABU5MW53</accession>
<keyword evidence="7" id="KW-1185">Reference proteome</keyword>
<feature type="region of interest" description="Disordered" evidence="3">
    <location>
        <begin position="38"/>
        <end position="163"/>
    </location>
</feature>
<feature type="compositionally biased region" description="Polar residues" evidence="3">
    <location>
        <begin position="70"/>
        <end position="105"/>
    </location>
</feature>
<sequence>MKTQLIIAAVFAAGAALAQQQGGQERREPPTAEQLIARLDKDNDGKISKTEFDGPSEHFTQFDANGDGYLSSNELPSGPPSTGRSGQQGMQNPAGAQQGTVSGSRSEADFVTRLDKDGDGKVSSSEFDGPSEHFTQLDQNGDGYISSSEAPSGPPQGQRGGRR</sequence>
<dbReference type="Gene3D" id="1.10.238.10">
    <property type="entry name" value="EF-hand"/>
    <property type="match status" value="2"/>
</dbReference>
<dbReference type="Pfam" id="PF13202">
    <property type="entry name" value="EF-hand_5"/>
    <property type="match status" value="4"/>
</dbReference>
<dbReference type="RefSeq" id="WP_322608118.1">
    <property type="nucleotide sequence ID" value="NZ_JARVCO010000007.1"/>
</dbReference>
<comment type="caution">
    <text evidence="6">The sequence shown here is derived from an EMBL/GenBank/DDBJ whole genome shotgun (WGS) entry which is preliminary data.</text>
</comment>
<dbReference type="InterPro" id="IPR018247">
    <property type="entry name" value="EF_Hand_1_Ca_BS"/>
</dbReference>
<feature type="compositionally biased region" description="Polar residues" evidence="3">
    <location>
        <begin position="133"/>
        <end position="150"/>
    </location>
</feature>
<dbReference type="InterPro" id="IPR011992">
    <property type="entry name" value="EF-hand-dom_pair"/>
</dbReference>
<dbReference type="EMBL" id="JARVCO010000007">
    <property type="protein sequence ID" value="MDZ8118321.1"/>
    <property type="molecule type" value="Genomic_DNA"/>
</dbReference>
<evidence type="ECO:0000256" key="4">
    <source>
        <dbReference type="SAM" id="SignalP"/>
    </source>
</evidence>
<evidence type="ECO:0000256" key="2">
    <source>
        <dbReference type="ARBA" id="ARBA00022737"/>
    </source>
</evidence>
<feature type="domain" description="EF-hand" evidence="5">
    <location>
        <begin position="27"/>
        <end position="62"/>
    </location>
</feature>
<reference evidence="6 7" key="1">
    <citation type="journal article" date="2024" name="Appl. Environ. Microbiol.">
        <title>Pontiella agarivorans sp. nov., a novel marine anaerobic bacterium capable of degrading macroalgal polysaccharides and fixing nitrogen.</title>
        <authorList>
            <person name="Liu N."/>
            <person name="Kivenson V."/>
            <person name="Peng X."/>
            <person name="Cui Z."/>
            <person name="Lankiewicz T.S."/>
            <person name="Gosselin K.M."/>
            <person name="English C.J."/>
            <person name="Blair E.M."/>
            <person name="O'Malley M.A."/>
            <person name="Valentine D.L."/>
        </authorList>
    </citation>
    <scope>NUCLEOTIDE SEQUENCE [LARGE SCALE GENOMIC DNA]</scope>
    <source>
        <strain evidence="6 7">NLcol2</strain>
    </source>
</reference>
<evidence type="ECO:0000313" key="6">
    <source>
        <dbReference type="EMBL" id="MDZ8118321.1"/>
    </source>
</evidence>
<protein>
    <submittedName>
        <fullName evidence="6">EF-hand domain-containing protein</fullName>
    </submittedName>
</protein>
<keyword evidence="1" id="KW-0479">Metal-binding</keyword>
<dbReference type="PANTHER" id="PTHR10827:SF98">
    <property type="entry name" value="45 KDA CALCIUM-BINDING PROTEIN"/>
    <property type="match status" value="1"/>
</dbReference>
<evidence type="ECO:0000259" key="5">
    <source>
        <dbReference type="PROSITE" id="PS50222"/>
    </source>
</evidence>
<dbReference type="SUPFAM" id="SSF47473">
    <property type="entry name" value="EF-hand"/>
    <property type="match status" value="1"/>
</dbReference>